<dbReference type="InterPro" id="IPR052039">
    <property type="entry name" value="Caspase-related_regulators"/>
</dbReference>
<dbReference type="InterPro" id="IPR011600">
    <property type="entry name" value="Pept_C14_caspase"/>
</dbReference>
<dbReference type="InterPro" id="IPR029030">
    <property type="entry name" value="Caspase-like_dom_sf"/>
</dbReference>
<feature type="domain" description="Peptidase C14A caspase catalytic" evidence="2">
    <location>
        <begin position="14"/>
        <end position="263"/>
    </location>
</feature>
<dbReference type="GO" id="GO:0004197">
    <property type="term" value="F:cysteine-type endopeptidase activity"/>
    <property type="evidence" value="ECO:0007669"/>
    <property type="project" value="InterPro"/>
</dbReference>
<name>A0A1E8FJ34_9ALTE</name>
<dbReference type="Gene3D" id="3.40.50.1460">
    <property type="match status" value="1"/>
</dbReference>
<evidence type="ECO:0000256" key="1">
    <source>
        <dbReference type="ARBA" id="ARBA00010134"/>
    </source>
</evidence>
<dbReference type="InterPro" id="IPR015917">
    <property type="entry name" value="Pept_C14A"/>
</dbReference>
<dbReference type="PANTHER" id="PTHR22576:SF37">
    <property type="entry name" value="MUCOSA-ASSOCIATED LYMPHOID TISSUE LYMPHOMA TRANSLOCATION PROTEIN 1"/>
    <property type="match status" value="1"/>
</dbReference>
<evidence type="ECO:0000313" key="4">
    <source>
        <dbReference type="Proteomes" id="UP000176037"/>
    </source>
</evidence>
<keyword evidence="4" id="KW-1185">Reference proteome</keyword>
<protein>
    <recommendedName>
        <fullName evidence="2">Peptidase C14A caspase catalytic domain-containing protein</fullName>
    </recommendedName>
</protein>
<dbReference type="SMART" id="SM00115">
    <property type="entry name" value="CASc"/>
    <property type="match status" value="1"/>
</dbReference>
<gene>
    <name evidence="3" type="ORF">BFC17_09650</name>
</gene>
<dbReference type="PANTHER" id="PTHR22576">
    <property type="entry name" value="MUCOSA ASSOCIATED LYMPHOID TISSUE LYMPHOMA TRANSLOCATION PROTEIN 1/PARACASPASE"/>
    <property type="match status" value="1"/>
</dbReference>
<dbReference type="Pfam" id="PF00656">
    <property type="entry name" value="Peptidase_C14"/>
    <property type="match status" value="1"/>
</dbReference>
<comment type="caution">
    <text evidence="3">The sequence shown here is derived from an EMBL/GenBank/DDBJ whole genome shotgun (WGS) entry which is preliminary data.</text>
</comment>
<comment type="similarity">
    <text evidence="1">Belongs to the peptidase C14A family.</text>
</comment>
<dbReference type="STRING" id="1856405.BFC17_09650"/>
<evidence type="ECO:0000313" key="3">
    <source>
        <dbReference type="EMBL" id="OFI35942.1"/>
    </source>
</evidence>
<accession>A0A1E8FJ34</accession>
<organism evidence="3 4">
    <name type="scientific">Alteromonas lipolytica</name>
    <dbReference type="NCBI Taxonomy" id="1856405"/>
    <lineage>
        <taxon>Bacteria</taxon>
        <taxon>Pseudomonadati</taxon>
        <taxon>Pseudomonadota</taxon>
        <taxon>Gammaproteobacteria</taxon>
        <taxon>Alteromonadales</taxon>
        <taxon>Alteromonadaceae</taxon>
        <taxon>Alteromonas/Salinimonas group</taxon>
        <taxon>Alteromonas</taxon>
    </lineage>
</organism>
<sequence length="275" mass="29484">MVSLVWCLAALKPAQAVDFERFALVIGNNDYAAAPLVNAVNDARAMAVKLEALGFAVSLSTNATSAQLSESVTAFYHQVNQSDATQTLAVVFYAGHAVQLDRQNYLVATDSLLVSSAEDNRGVSITSQSASLAHSAYGLFPLTTLFAQMTGNPGSHNVLILDACRDNPFESAQLDEGALVKGLAPVKAPTGTLIAYATAPGSVALDGAGDNGTYTYHLLNELDQMVPVEEVFKNVRKKVAYETRRQQIPWEHSSLLSEIYFNPPLNDALPDMVSF</sequence>
<dbReference type="Proteomes" id="UP000176037">
    <property type="component" value="Unassembled WGS sequence"/>
</dbReference>
<evidence type="ECO:0000259" key="2">
    <source>
        <dbReference type="SMART" id="SM00115"/>
    </source>
</evidence>
<proteinExistence type="inferred from homology"/>
<reference evidence="3 4" key="1">
    <citation type="submission" date="2016-09" db="EMBL/GenBank/DDBJ databases">
        <title>Alteromonas lipolytica, a new species isolated from sea water.</title>
        <authorList>
            <person name="Wu Y.-H."/>
            <person name="Cheng H."/>
            <person name="Xu X.-W."/>
        </authorList>
    </citation>
    <scope>NUCLEOTIDE SEQUENCE [LARGE SCALE GENOMIC DNA]</scope>
    <source>
        <strain evidence="3 4">JW12</strain>
    </source>
</reference>
<dbReference type="GO" id="GO:0006508">
    <property type="term" value="P:proteolysis"/>
    <property type="evidence" value="ECO:0007669"/>
    <property type="project" value="InterPro"/>
</dbReference>
<dbReference type="SUPFAM" id="SSF52129">
    <property type="entry name" value="Caspase-like"/>
    <property type="match status" value="1"/>
</dbReference>
<dbReference type="EMBL" id="MJIC01000004">
    <property type="protein sequence ID" value="OFI35942.1"/>
    <property type="molecule type" value="Genomic_DNA"/>
</dbReference>
<dbReference type="AlphaFoldDB" id="A0A1E8FJ34"/>